<organism evidence="1 2">
    <name type="scientific">Dioscorea alata</name>
    <name type="common">Purple yam</name>
    <dbReference type="NCBI Taxonomy" id="55571"/>
    <lineage>
        <taxon>Eukaryota</taxon>
        <taxon>Viridiplantae</taxon>
        <taxon>Streptophyta</taxon>
        <taxon>Embryophyta</taxon>
        <taxon>Tracheophyta</taxon>
        <taxon>Spermatophyta</taxon>
        <taxon>Magnoliopsida</taxon>
        <taxon>Liliopsida</taxon>
        <taxon>Dioscoreales</taxon>
        <taxon>Dioscoreaceae</taxon>
        <taxon>Dioscorea</taxon>
    </lineage>
</organism>
<comment type="caution">
    <text evidence="1">The sequence shown here is derived from an EMBL/GenBank/DDBJ whole genome shotgun (WGS) entry which is preliminary data.</text>
</comment>
<protein>
    <submittedName>
        <fullName evidence="1">WAT1-related protein</fullName>
    </submittedName>
</protein>
<proteinExistence type="predicted"/>
<dbReference type="Proteomes" id="UP000827976">
    <property type="component" value="Chromosome 11"/>
</dbReference>
<reference evidence="2" key="1">
    <citation type="journal article" date="2022" name="Nat. Commun.">
        <title>Chromosome evolution and the genetic basis of agronomically important traits in greater yam.</title>
        <authorList>
            <person name="Bredeson J.V."/>
            <person name="Lyons J.B."/>
            <person name="Oniyinde I.O."/>
            <person name="Okereke N.R."/>
            <person name="Kolade O."/>
            <person name="Nnabue I."/>
            <person name="Nwadili C.O."/>
            <person name="Hribova E."/>
            <person name="Parker M."/>
            <person name="Nwogha J."/>
            <person name="Shu S."/>
            <person name="Carlson J."/>
            <person name="Kariba R."/>
            <person name="Muthemba S."/>
            <person name="Knop K."/>
            <person name="Barton G.J."/>
            <person name="Sherwood A.V."/>
            <person name="Lopez-Montes A."/>
            <person name="Asiedu R."/>
            <person name="Jamnadass R."/>
            <person name="Muchugi A."/>
            <person name="Goodstein D."/>
            <person name="Egesi C.N."/>
            <person name="Featherston J."/>
            <person name="Asfaw A."/>
            <person name="Simpson G.G."/>
            <person name="Dolezel J."/>
            <person name="Hendre P.S."/>
            <person name="Van Deynze A."/>
            <person name="Kumar P.L."/>
            <person name="Obidiegwu J.E."/>
            <person name="Bhattacharjee R."/>
            <person name="Rokhsar D.S."/>
        </authorList>
    </citation>
    <scope>NUCLEOTIDE SEQUENCE [LARGE SCALE GENOMIC DNA]</scope>
    <source>
        <strain evidence="2">cv. TDa95/00328</strain>
    </source>
</reference>
<keyword evidence="2" id="KW-1185">Reference proteome</keyword>
<sequence>MAPVIGGEELRAHLGMTMVQLLYGGYHVITKMALNVGMNQVVFCVYRDLVAVSILAPAAFFKERRVRPPLTGRLLFSFVLLGFTGIFCNQLLFLLGLSFTNPTYAAAVQPGIPVFTFILAVFTGAETVRILRKDGQVKVGGTLVCITGAVLMIFYRGPALIGHDGFKHVFPSGISTLMQPGPVGRFASAGLMYSELSLWHIGVVCLIGNCFFMAAYLVLQAPVLVKYPCSLSLTAYSYFFGAVFMVLTGLLTVEDHSAWIMTPSETIAIVYAGIFASAVNYGVVTWSNKILGPTLVALYNPLQPAASTILSTLFLGSPIYLGSMIGGVLIISGLYLVTWARYQESQVQTNIPYTNEAEPLLCGDPSIIKTTNVSSESSV</sequence>
<gene>
    <name evidence="1" type="ORF">IHE45_11G037900</name>
</gene>
<accession>A0ACB7V5U0</accession>
<name>A0ACB7V5U0_DIOAL</name>
<evidence type="ECO:0000313" key="1">
    <source>
        <dbReference type="EMBL" id="KAH7668855.1"/>
    </source>
</evidence>
<evidence type="ECO:0000313" key="2">
    <source>
        <dbReference type="Proteomes" id="UP000827976"/>
    </source>
</evidence>
<dbReference type="EMBL" id="CM037021">
    <property type="protein sequence ID" value="KAH7668855.1"/>
    <property type="molecule type" value="Genomic_DNA"/>
</dbReference>